<proteinExistence type="predicted"/>
<comment type="caution">
    <text evidence="2">The sequence shown here is derived from an EMBL/GenBank/DDBJ whole genome shotgun (WGS) entry which is preliminary data.</text>
</comment>
<dbReference type="PANTHER" id="PTHR31111:SF136">
    <property type="entry name" value="F-BOX ASSOCIATED DOMAIN-CONTAINING PROTEIN"/>
    <property type="match status" value="1"/>
</dbReference>
<sequence>MFTDGRPNSFRPLEDFIGITLDVPPLVDDGSRVVCSNPCHGLNAGSFLCYDFVCNPITGYYKALPLGDGDRELRGTSVYSDIARRSSLGRNGGGDDMFTAGRFGLGYDMEMGKHVLVRMAYMERNFPTREYRLECEIRYIEDMFWEELDPPQRPIADTPPAHINGRLYWMAGGKLGRYDRSSSGHEIVALDVSAREFELLKGPLRVHEHPDECVSIVELQGQVRMVCSQQRKGTLEIWEMKGDGWWSMEYRIDAGRFWPEYSSELVTPMAIDETDGRILLRTGKALGYYDPKTAKMQTVYNLGKHVKSKKFVPILVQESLINPFDQVY</sequence>
<dbReference type="EMBL" id="JACEFO010002221">
    <property type="protein sequence ID" value="KAF8672347.1"/>
    <property type="molecule type" value="Genomic_DNA"/>
</dbReference>
<name>A0A835ASX2_9POAL</name>
<accession>A0A835ASX2</accession>
<organism evidence="2 3">
    <name type="scientific">Digitaria exilis</name>
    <dbReference type="NCBI Taxonomy" id="1010633"/>
    <lineage>
        <taxon>Eukaryota</taxon>
        <taxon>Viridiplantae</taxon>
        <taxon>Streptophyta</taxon>
        <taxon>Embryophyta</taxon>
        <taxon>Tracheophyta</taxon>
        <taxon>Spermatophyta</taxon>
        <taxon>Magnoliopsida</taxon>
        <taxon>Liliopsida</taxon>
        <taxon>Poales</taxon>
        <taxon>Poaceae</taxon>
        <taxon>PACMAD clade</taxon>
        <taxon>Panicoideae</taxon>
        <taxon>Panicodae</taxon>
        <taxon>Paniceae</taxon>
        <taxon>Anthephorinae</taxon>
        <taxon>Digitaria</taxon>
    </lineage>
</organism>
<gene>
    <name evidence="2" type="ORF">HU200_049549</name>
</gene>
<evidence type="ECO:0000259" key="1">
    <source>
        <dbReference type="Pfam" id="PF08268"/>
    </source>
</evidence>
<dbReference type="InterPro" id="IPR013187">
    <property type="entry name" value="F-box-assoc_dom_typ3"/>
</dbReference>
<dbReference type="AlphaFoldDB" id="A0A835ASX2"/>
<evidence type="ECO:0000313" key="3">
    <source>
        <dbReference type="Proteomes" id="UP000636709"/>
    </source>
</evidence>
<dbReference type="Proteomes" id="UP000636709">
    <property type="component" value="Unassembled WGS sequence"/>
</dbReference>
<feature type="domain" description="F-box associated beta-propeller type 3" evidence="1">
    <location>
        <begin position="35"/>
        <end position="300"/>
    </location>
</feature>
<evidence type="ECO:0000313" key="2">
    <source>
        <dbReference type="EMBL" id="KAF8672347.1"/>
    </source>
</evidence>
<protein>
    <recommendedName>
        <fullName evidence="1">F-box associated beta-propeller type 3 domain-containing protein</fullName>
    </recommendedName>
</protein>
<keyword evidence="3" id="KW-1185">Reference proteome</keyword>
<dbReference type="Pfam" id="PF08268">
    <property type="entry name" value="FBA_3"/>
    <property type="match status" value="1"/>
</dbReference>
<dbReference type="PANTHER" id="PTHR31111">
    <property type="entry name" value="BNAA05G37150D PROTEIN-RELATED"/>
    <property type="match status" value="1"/>
</dbReference>
<dbReference type="InterPro" id="IPR017451">
    <property type="entry name" value="F-box-assoc_interact_dom"/>
</dbReference>
<reference evidence="2" key="1">
    <citation type="submission" date="2020-07" db="EMBL/GenBank/DDBJ databases">
        <title>Genome sequence and genetic diversity analysis of an under-domesticated orphan crop, white fonio (Digitaria exilis).</title>
        <authorList>
            <person name="Bennetzen J.L."/>
            <person name="Chen S."/>
            <person name="Ma X."/>
            <person name="Wang X."/>
            <person name="Yssel A.E.J."/>
            <person name="Chaluvadi S.R."/>
            <person name="Johnson M."/>
            <person name="Gangashetty P."/>
            <person name="Hamidou F."/>
            <person name="Sanogo M.D."/>
            <person name="Zwaenepoel A."/>
            <person name="Wallace J."/>
            <person name="Van De Peer Y."/>
            <person name="Van Deynze A."/>
        </authorList>
    </citation>
    <scope>NUCLEOTIDE SEQUENCE</scope>
    <source>
        <tissue evidence="2">Leaves</tissue>
    </source>
</reference>
<dbReference type="NCBIfam" id="TIGR01640">
    <property type="entry name" value="F_box_assoc_1"/>
    <property type="match status" value="1"/>
</dbReference>
<dbReference type="OrthoDB" id="642531at2759"/>